<name>A0A4Y8AQA5_9FLAO</name>
<organism evidence="1 2">
    <name type="scientific">Gramella jeungdoensis</name>
    <dbReference type="NCBI Taxonomy" id="708091"/>
    <lineage>
        <taxon>Bacteria</taxon>
        <taxon>Pseudomonadati</taxon>
        <taxon>Bacteroidota</taxon>
        <taxon>Flavobacteriia</taxon>
        <taxon>Flavobacteriales</taxon>
        <taxon>Flavobacteriaceae</taxon>
        <taxon>Christiangramia</taxon>
    </lineage>
</organism>
<dbReference type="Pfam" id="PF08002">
    <property type="entry name" value="DUF1697"/>
    <property type="match status" value="1"/>
</dbReference>
<evidence type="ECO:0000313" key="1">
    <source>
        <dbReference type="EMBL" id="TEW71838.1"/>
    </source>
</evidence>
<dbReference type="OrthoDB" id="9806494at2"/>
<accession>A0A4Y8AQA5</accession>
<comment type="caution">
    <text evidence="1">The sequence shown here is derived from an EMBL/GenBank/DDBJ whole genome shotgun (WGS) entry which is preliminary data.</text>
</comment>
<protein>
    <submittedName>
        <fullName evidence="1">DUF1697 domain-containing protein</fullName>
    </submittedName>
</protein>
<dbReference type="InterPro" id="IPR012545">
    <property type="entry name" value="DUF1697"/>
</dbReference>
<dbReference type="PANTHER" id="PTHR36439:SF1">
    <property type="entry name" value="DUF1697 DOMAIN-CONTAINING PROTEIN"/>
    <property type="match status" value="1"/>
</dbReference>
<reference evidence="1 2" key="1">
    <citation type="journal article" date="2011" name="J. Microbiol.">
        <title>Gramella jeungdoensis sp. nov., isolated from a solar saltern in Korea.</title>
        <authorList>
            <person name="Joung Y."/>
            <person name="Kim H."/>
            <person name="Jang T."/>
            <person name="Ahn T.S."/>
            <person name="Joh K."/>
        </authorList>
    </citation>
    <scope>NUCLEOTIDE SEQUENCE [LARGE SCALE GENOMIC DNA]</scope>
    <source>
        <strain evidence="1 2">KCTC 23123</strain>
    </source>
</reference>
<proteinExistence type="predicted"/>
<dbReference type="Proteomes" id="UP000298517">
    <property type="component" value="Unassembled WGS sequence"/>
</dbReference>
<dbReference type="Gene3D" id="3.30.70.1280">
    <property type="entry name" value="SP0830-like domains"/>
    <property type="match status" value="1"/>
</dbReference>
<evidence type="ECO:0000313" key="2">
    <source>
        <dbReference type="Proteomes" id="UP000298517"/>
    </source>
</evidence>
<dbReference type="RefSeq" id="WP_134249277.1">
    <property type="nucleotide sequence ID" value="NZ_SNQI01000007.1"/>
</dbReference>
<dbReference type="AlphaFoldDB" id="A0A4Y8AQA5"/>
<gene>
    <name evidence="1" type="ORF">E2488_15330</name>
</gene>
<keyword evidence="2" id="KW-1185">Reference proteome</keyword>
<dbReference type="SUPFAM" id="SSF160379">
    <property type="entry name" value="SP0830-like"/>
    <property type="match status" value="1"/>
</dbReference>
<dbReference type="Gene3D" id="3.30.70.1260">
    <property type="entry name" value="bacterial protein sp0830 like"/>
    <property type="match status" value="1"/>
</dbReference>
<sequence>MQIYIALLRGINVSGKNKIKMTELKQLFLDIGFSEITTYIQSGNVIFSSEEKNTSNIENKIITEINNKFRYSIKVLVLEKETLESVFKSNPFKNETDFDFKKTCATFLDNIPTEEGISKVKALAAKNELIIFKNKTVYLYCPNGFGRTKLSNNNIENKLKVSANSRNWNTVTKLVELSKQ</sequence>
<dbReference type="PANTHER" id="PTHR36439">
    <property type="entry name" value="BLL4334 PROTEIN"/>
    <property type="match status" value="1"/>
</dbReference>
<dbReference type="EMBL" id="SNQI01000007">
    <property type="protein sequence ID" value="TEW71838.1"/>
    <property type="molecule type" value="Genomic_DNA"/>
</dbReference>
<dbReference type="PIRSF" id="PIRSF008502">
    <property type="entry name" value="UCP008502"/>
    <property type="match status" value="1"/>
</dbReference>